<protein>
    <submittedName>
        <fullName evidence="3">WcaF family extracellular polysaccharide biosynthesis acetyltransferase</fullName>
    </submittedName>
</protein>
<dbReference type="CDD" id="cd05825">
    <property type="entry name" value="LbH_wcaF_like"/>
    <property type="match status" value="1"/>
</dbReference>
<keyword evidence="2" id="KW-0808">Transferase</keyword>
<dbReference type="InterPro" id="IPR011004">
    <property type="entry name" value="Trimer_LpxA-like_sf"/>
</dbReference>
<dbReference type="PANTHER" id="PTHR23416">
    <property type="entry name" value="SIALIC ACID SYNTHASE-RELATED"/>
    <property type="match status" value="1"/>
</dbReference>
<dbReference type="NCBIfam" id="NF007797">
    <property type="entry name" value="PRK10502.1"/>
    <property type="match status" value="1"/>
</dbReference>
<name>A0ABT2G1P5_9BACT</name>
<comment type="similarity">
    <text evidence="1">Belongs to the transferase hexapeptide repeat family.</text>
</comment>
<sequence>MGKTDLGKFQNDWFKPGSKLKIGVWYLVNLLFLKSSLNPFSGFKVALLRFFGAKVGKGVVIKPHVNIKYPWFLEIGDHVWIGENVWIDNLTKVEIQSNVCISQGAMLLTGNHNYKKPSFDLMVGSITLEEGVWIGAKSVVCPGVICSSHSVLAVGSVATHDLEPFTIYQGNPAKAVRKREISR</sequence>
<evidence type="ECO:0000313" key="4">
    <source>
        <dbReference type="Proteomes" id="UP001206788"/>
    </source>
</evidence>
<proteinExistence type="inferred from homology"/>
<reference evidence="3 4" key="1">
    <citation type="submission" date="2022-08" db="EMBL/GenBank/DDBJ databases">
        <title>Algoriphagus sp. CAU 1643 isolated from mud.</title>
        <authorList>
            <person name="Kim W."/>
        </authorList>
    </citation>
    <scope>NUCLEOTIDE SEQUENCE [LARGE SCALE GENOMIC DNA]</scope>
    <source>
        <strain evidence="3 4">CAU 1643</strain>
    </source>
</reference>
<gene>
    <name evidence="3" type="ORF">NY014_02035</name>
</gene>
<evidence type="ECO:0000313" key="3">
    <source>
        <dbReference type="EMBL" id="MCS5489189.1"/>
    </source>
</evidence>
<dbReference type="Proteomes" id="UP001206788">
    <property type="component" value="Unassembled WGS sequence"/>
</dbReference>
<accession>A0ABT2G1P5</accession>
<evidence type="ECO:0000256" key="1">
    <source>
        <dbReference type="ARBA" id="ARBA00007274"/>
    </source>
</evidence>
<dbReference type="PANTHER" id="PTHR23416:SF23">
    <property type="entry name" value="ACETYLTRANSFERASE C18B11.09C-RELATED"/>
    <property type="match status" value="1"/>
</dbReference>
<organism evidence="3 4">
    <name type="scientific">Algoriphagus limi</name>
    <dbReference type="NCBI Taxonomy" id="2975273"/>
    <lineage>
        <taxon>Bacteria</taxon>
        <taxon>Pseudomonadati</taxon>
        <taxon>Bacteroidota</taxon>
        <taxon>Cytophagia</taxon>
        <taxon>Cytophagales</taxon>
        <taxon>Cyclobacteriaceae</taxon>
        <taxon>Algoriphagus</taxon>
    </lineage>
</organism>
<dbReference type="EMBL" id="JANWGH010000001">
    <property type="protein sequence ID" value="MCS5489189.1"/>
    <property type="molecule type" value="Genomic_DNA"/>
</dbReference>
<comment type="caution">
    <text evidence="3">The sequence shown here is derived from an EMBL/GenBank/DDBJ whole genome shotgun (WGS) entry which is preliminary data.</text>
</comment>
<evidence type="ECO:0000256" key="2">
    <source>
        <dbReference type="ARBA" id="ARBA00022679"/>
    </source>
</evidence>
<dbReference type="RefSeq" id="WP_259412865.1">
    <property type="nucleotide sequence ID" value="NZ_JANWGH010000001.1"/>
</dbReference>
<dbReference type="InterPro" id="IPR051159">
    <property type="entry name" value="Hexapeptide_acetyltransf"/>
</dbReference>
<dbReference type="Gene3D" id="2.160.10.10">
    <property type="entry name" value="Hexapeptide repeat proteins"/>
    <property type="match status" value="1"/>
</dbReference>
<dbReference type="SUPFAM" id="SSF51161">
    <property type="entry name" value="Trimeric LpxA-like enzymes"/>
    <property type="match status" value="1"/>
</dbReference>
<keyword evidence="4" id="KW-1185">Reference proteome</keyword>